<dbReference type="InterPro" id="IPR035979">
    <property type="entry name" value="RBD_domain_sf"/>
</dbReference>
<evidence type="ECO:0000256" key="1">
    <source>
        <dbReference type="ARBA" id="ARBA00004123"/>
    </source>
</evidence>
<keyword evidence="8" id="KW-0238">DNA-binding</keyword>
<dbReference type="PROSITE" id="PS50103">
    <property type="entry name" value="ZF_C3H1"/>
    <property type="match status" value="2"/>
</dbReference>
<dbReference type="FunFam" id="3.30.70.330:FF:000122">
    <property type="entry name" value="Splicing factor U2AF small subunit"/>
    <property type="match status" value="1"/>
</dbReference>
<dbReference type="InterPro" id="IPR012677">
    <property type="entry name" value="Nucleotide-bd_a/b_plait_sf"/>
</dbReference>
<feature type="compositionally biased region" description="Basic residues" evidence="13">
    <location>
        <begin position="191"/>
        <end position="201"/>
    </location>
</feature>
<dbReference type="Gene3D" id="3.30.70.330">
    <property type="match status" value="1"/>
</dbReference>
<keyword evidence="7 11" id="KW-0694">RNA-binding</keyword>
<feature type="domain" description="C3H1-type" evidence="15">
    <location>
        <begin position="18"/>
        <end position="46"/>
    </location>
</feature>
<evidence type="ECO:0000256" key="12">
    <source>
        <dbReference type="PROSITE-ProRule" id="PRU00723"/>
    </source>
</evidence>
<evidence type="ECO:0000259" key="14">
    <source>
        <dbReference type="PROSITE" id="PS50102"/>
    </source>
</evidence>
<evidence type="ECO:0000259" key="15">
    <source>
        <dbReference type="PROSITE" id="PS50103"/>
    </source>
</evidence>
<dbReference type="Pfam" id="PF00076">
    <property type="entry name" value="RRM_1"/>
    <property type="match status" value="1"/>
</dbReference>
<dbReference type="PANTHER" id="PTHR12620">
    <property type="entry name" value="U2 SNRNP AUXILIARY FACTOR, SMALL SUBUNIT"/>
    <property type="match status" value="1"/>
</dbReference>
<dbReference type="PROSITE" id="PS50102">
    <property type="entry name" value="RRM"/>
    <property type="match status" value="1"/>
</dbReference>
<accession>A0A915PQU2</accession>
<feature type="compositionally biased region" description="Low complexity" evidence="13">
    <location>
        <begin position="223"/>
        <end position="239"/>
    </location>
</feature>
<evidence type="ECO:0000256" key="8">
    <source>
        <dbReference type="ARBA" id="ARBA00023125"/>
    </source>
</evidence>
<sequence length="344" mass="40249">MLDECTNELVLSRSNTQEKHRTNCSFYLKIGACRHGDKCSRLHTRPTSSKTILLKNFYHFGGIIRQDLTKEKEQREFDEFFREVYLEIDGEYGEIEEMNVCNNAGEHMLGNVYVKFFHESNAKNAVEALNNRWFDGKPIHCELSPVTDFRDACCRQYENGECSRGGFCNFMHLKKISSSLKRKLEKERDKTARRKKSAKWRKMSECGNKKEDGSLPKKYQDAYSSDESSWSDYGPSSSGNQRSSTPFAFRADRYASDVSESNSETDPEFEAHKQLLRRQRWEELRGKFEMQQKWDEDREHHRRVGTDRNGLDRVGSMREIISETISTSSKAIHTWDHLRIDEVN</sequence>
<dbReference type="InterPro" id="IPR000504">
    <property type="entry name" value="RRM_dom"/>
</dbReference>
<evidence type="ECO:0000313" key="16">
    <source>
        <dbReference type="Proteomes" id="UP000887581"/>
    </source>
</evidence>
<evidence type="ECO:0000256" key="2">
    <source>
        <dbReference type="ARBA" id="ARBA00022664"/>
    </source>
</evidence>
<dbReference type="AlphaFoldDB" id="A0A915PQU2"/>
<evidence type="ECO:0000256" key="10">
    <source>
        <dbReference type="ARBA" id="ARBA00023242"/>
    </source>
</evidence>
<reference evidence="17" key="1">
    <citation type="submission" date="2022-11" db="UniProtKB">
        <authorList>
            <consortium name="WormBaseParasite"/>
        </authorList>
    </citation>
    <scope>IDENTIFICATION</scope>
</reference>
<dbReference type="GO" id="GO:0008270">
    <property type="term" value="F:zinc ion binding"/>
    <property type="evidence" value="ECO:0007669"/>
    <property type="project" value="UniProtKB-KW"/>
</dbReference>
<dbReference type="PRINTS" id="PR01848">
    <property type="entry name" value="U2AUXFACTOR"/>
</dbReference>
<evidence type="ECO:0000256" key="4">
    <source>
        <dbReference type="ARBA" id="ARBA00022737"/>
    </source>
</evidence>
<evidence type="ECO:0000256" key="13">
    <source>
        <dbReference type="SAM" id="MobiDB-lite"/>
    </source>
</evidence>
<dbReference type="Proteomes" id="UP000887581">
    <property type="component" value="Unplaced"/>
</dbReference>
<proteinExistence type="predicted"/>
<keyword evidence="9" id="KW-0508">mRNA splicing</keyword>
<evidence type="ECO:0000256" key="7">
    <source>
        <dbReference type="ARBA" id="ARBA00022884"/>
    </source>
</evidence>
<dbReference type="Pfam" id="PF00642">
    <property type="entry name" value="zf-CCCH"/>
    <property type="match status" value="2"/>
</dbReference>
<keyword evidence="3 12" id="KW-0479">Metal-binding</keyword>
<feature type="region of interest" description="Disordered" evidence="13">
    <location>
        <begin position="184"/>
        <end position="246"/>
    </location>
</feature>
<dbReference type="GO" id="GO:0003723">
    <property type="term" value="F:RNA binding"/>
    <property type="evidence" value="ECO:0007669"/>
    <property type="project" value="UniProtKB-UniRule"/>
</dbReference>
<dbReference type="SMART" id="SM00361">
    <property type="entry name" value="RRM_1"/>
    <property type="match status" value="1"/>
</dbReference>
<keyword evidence="2" id="KW-0507">mRNA processing</keyword>
<evidence type="ECO:0000313" key="17">
    <source>
        <dbReference type="WBParaSite" id="sdigi.contig343.g7601.t1"/>
    </source>
</evidence>
<dbReference type="GO" id="GO:0089701">
    <property type="term" value="C:U2AF complex"/>
    <property type="evidence" value="ECO:0007669"/>
    <property type="project" value="InterPro"/>
</dbReference>
<dbReference type="InterPro" id="IPR003954">
    <property type="entry name" value="RRM_euk-type"/>
</dbReference>
<feature type="domain" description="C3H1-type" evidence="15">
    <location>
        <begin position="148"/>
        <end position="175"/>
    </location>
</feature>
<evidence type="ECO:0000256" key="5">
    <source>
        <dbReference type="ARBA" id="ARBA00022771"/>
    </source>
</evidence>
<feature type="compositionally biased region" description="Basic and acidic residues" evidence="13">
    <location>
        <begin position="202"/>
        <end position="220"/>
    </location>
</feature>
<keyword evidence="4" id="KW-0677">Repeat</keyword>
<dbReference type="InterPro" id="IPR000571">
    <property type="entry name" value="Znf_CCCH"/>
</dbReference>
<feature type="zinc finger region" description="C3H1-type" evidence="12">
    <location>
        <begin position="18"/>
        <end position="46"/>
    </location>
</feature>
<dbReference type="SMART" id="SM00356">
    <property type="entry name" value="ZnF_C3H1"/>
    <property type="match status" value="2"/>
</dbReference>
<dbReference type="SUPFAM" id="SSF54928">
    <property type="entry name" value="RNA-binding domain, RBD"/>
    <property type="match status" value="1"/>
</dbReference>
<feature type="domain" description="RRM" evidence="14">
    <location>
        <begin position="50"/>
        <end position="146"/>
    </location>
</feature>
<dbReference type="InterPro" id="IPR009145">
    <property type="entry name" value="U2AF_small"/>
</dbReference>
<protein>
    <submittedName>
        <fullName evidence="17">Uncharacterized protein</fullName>
    </submittedName>
</protein>
<dbReference type="GO" id="GO:0000398">
    <property type="term" value="P:mRNA splicing, via spliceosome"/>
    <property type="evidence" value="ECO:0007669"/>
    <property type="project" value="InterPro"/>
</dbReference>
<evidence type="ECO:0000256" key="11">
    <source>
        <dbReference type="PROSITE-ProRule" id="PRU00176"/>
    </source>
</evidence>
<keyword evidence="5 12" id="KW-0863">Zinc-finger</keyword>
<keyword evidence="6 12" id="KW-0862">Zinc</keyword>
<name>A0A915PQU2_9BILA</name>
<dbReference type="WBParaSite" id="sdigi.contig343.g7601.t1">
    <property type="protein sequence ID" value="sdigi.contig343.g7601.t1"/>
    <property type="gene ID" value="sdigi.contig343.g7601"/>
</dbReference>
<feature type="zinc finger region" description="C3H1-type" evidence="12">
    <location>
        <begin position="148"/>
        <end position="175"/>
    </location>
</feature>
<keyword evidence="10" id="KW-0539">Nucleus</keyword>
<evidence type="ECO:0000256" key="3">
    <source>
        <dbReference type="ARBA" id="ARBA00022723"/>
    </source>
</evidence>
<organism evidence="16 17">
    <name type="scientific">Setaria digitata</name>
    <dbReference type="NCBI Taxonomy" id="48799"/>
    <lineage>
        <taxon>Eukaryota</taxon>
        <taxon>Metazoa</taxon>
        <taxon>Ecdysozoa</taxon>
        <taxon>Nematoda</taxon>
        <taxon>Chromadorea</taxon>
        <taxon>Rhabditida</taxon>
        <taxon>Spirurina</taxon>
        <taxon>Spiruromorpha</taxon>
        <taxon>Filarioidea</taxon>
        <taxon>Setariidae</taxon>
        <taxon>Setaria</taxon>
    </lineage>
</organism>
<dbReference type="GO" id="GO:0003677">
    <property type="term" value="F:DNA binding"/>
    <property type="evidence" value="ECO:0007669"/>
    <property type="project" value="UniProtKB-KW"/>
</dbReference>
<evidence type="ECO:0000256" key="6">
    <source>
        <dbReference type="ARBA" id="ARBA00022833"/>
    </source>
</evidence>
<keyword evidence="16" id="KW-1185">Reference proteome</keyword>
<comment type="subcellular location">
    <subcellularLocation>
        <location evidence="1">Nucleus</location>
    </subcellularLocation>
</comment>
<evidence type="ECO:0000256" key="9">
    <source>
        <dbReference type="ARBA" id="ARBA00023187"/>
    </source>
</evidence>